<gene>
    <name evidence="3" type="ORF">CPter91_4731</name>
</gene>
<feature type="domain" description="DDE" evidence="2">
    <location>
        <begin position="22"/>
        <end position="73"/>
    </location>
</feature>
<dbReference type="KEGG" id="cpra:CPter91_4731"/>
<dbReference type="Proteomes" id="UP000074561">
    <property type="component" value="Chromosome"/>
</dbReference>
<sequence>MGKEGANKVAINAINVGRDVPIMVRQIKYSNNIIEQDHRAIKGVTESIFNFKSFHSARNVLIGIQLIGIIRKNQLAIGSSITMPFADQFMYGEAVRQKTKQSSGWPRPCRGGGTPEPLSCHDHVI</sequence>
<dbReference type="PATRIC" id="fig|279113.9.peg.4688"/>
<evidence type="ECO:0000313" key="4">
    <source>
        <dbReference type="Proteomes" id="UP000074561"/>
    </source>
</evidence>
<proteinExistence type="predicted"/>
<dbReference type="STRING" id="279113.CPter91_4731"/>
<evidence type="ECO:0000256" key="1">
    <source>
        <dbReference type="SAM" id="MobiDB-lite"/>
    </source>
</evidence>
<protein>
    <submittedName>
        <fullName evidence="3">DDE domain protein</fullName>
    </submittedName>
</protein>
<dbReference type="AlphaFoldDB" id="A0A127QAD7"/>
<dbReference type="InterPro" id="IPR032874">
    <property type="entry name" value="DDE_dom"/>
</dbReference>
<organism evidence="3 4">
    <name type="scientific">Collimonas pratensis</name>
    <dbReference type="NCBI Taxonomy" id="279113"/>
    <lineage>
        <taxon>Bacteria</taxon>
        <taxon>Pseudomonadati</taxon>
        <taxon>Pseudomonadota</taxon>
        <taxon>Betaproteobacteria</taxon>
        <taxon>Burkholderiales</taxon>
        <taxon>Oxalobacteraceae</taxon>
        <taxon>Collimonas</taxon>
    </lineage>
</organism>
<dbReference type="EMBL" id="CP013234">
    <property type="protein sequence ID" value="AMP07030.1"/>
    <property type="molecule type" value="Genomic_DNA"/>
</dbReference>
<reference evidence="3 4" key="1">
    <citation type="submission" date="2015-11" db="EMBL/GenBank/DDBJ databases">
        <title>Exploring the genomic traits of fungus-feeding bacterial genus Collimonas.</title>
        <authorList>
            <person name="Song C."/>
            <person name="Schmidt R."/>
            <person name="de Jager V."/>
            <person name="Krzyzanowska D."/>
            <person name="Jongedijk E."/>
            <person name="Cankar K."/>
            <person name="Beekwilder J."/>
            <person name="van Veen A."/>
            <person name="de Boer W."/>
            <person name="van Veen J.A."/>
            <person name="Garbeva P."/>
        </authorList>
    </citation>
    <scope>NUCLEOTIDE SEQUENCE [LARGE SCALE GENOMIC DNA]</scope>
    <source>
        <strain evidence="3 4">Ter91</strain>
    </source>
</reference>
<dbReference type="Pfam" id="PF13610">
    <property type="entry name" value="DDE_Tnp_IS240"/>
    <property type="match status" value="1"/>
</dbReference>
<accession>A0A127QAD7</accession>
<evidence type="ECO:0000259" key="2">
    <source>
        <dbReference type="Pfam" id="PF13610"/>
    </source>
</evidence>
<feature type="region of interest" description="Disordered" evidence="1">
    <location>
        <begin position="100"/>
        <end position="125"/>
    </location>
</feature>
<name>A0A127QAD7_9BURK</name>
<evidence type="ECO:0000313" key="3">
    <source>
        <dbReference type="EMBL" id="AMP07030.1"/>
    </source>
</evidence>